<evidence type="ECO:0000313" key="7">
    <source>
        <dbReference type="Proteomes" id="UP000191285"/>
    </source>
</evidence>
<proteinExistence type="predicted"/>
<feature type="transmembrane region" description="Helical" evidence="5">
    <location>
        <begin position="67"/>
        <end position="89"/>
    </location>
</feature>
<dbReference type="SUPFAM" id="SSF103473">
    <property type="entry name" value="MFS general substrate transporter"/>
    <property type="match status" value="1"/>
</dbReference>
<feature type="transmembrane region" description="Helical" evidence="5">
    <location>
        <begin position="139"/>
        <end position="156"/>
    </location>
</feature>
<sequence length="439" mass="47045">MSGFRYAFSLSAQEVKEAIPPGTVVLLSRGSHTAGNGESTQENELILVPQPSSNPADPLNWPNWRKIAVLACMSLYAAVGNFTSASIASAFPLYGTPLAFNPPVSIGKLSRLIAVNVFMMGAANIWWVPLANIFGRRPIVLGNLLLLVFCSMWAGLTESFGSLLAARTLMGVAAAPSDTIAPNVVGEIFFAHQRGRAMFVLASDPSSGVFRAGNLGLAWIHWINVLVSGILFIACAMLMPETLFIRTSTSSNPDEDSNKMEAKPDVQIVENTVSSSPSDNFGQHSISVSLWNLHIYQGSILEKIAAPWKTLFTITTVGPTLVAAPPYLWGNNSGLIMTGGIVGAILGLIVTNISADRVMLIDAYGPLAADCFVAVTCMRAIISFSWTFFAGEWVSKDGPAIPFGVFGALMGIFSLLTVPVWLWGKRIRIATAKWVPSFS</sequence>
<protein>
    <recommendedName>
        <fullName evidence="8">Major facilitator superfamily (MFS) profile domain-containing protein</fullName>
    </recommendedName>
</protein>
<evidence type="ECO:0000256" key="5">
    <source>
        <dbReference type="SAM" id="Phobius"/>
    </source>
</evidence>
<dbReference type="EMBL" id="MLKD01000017">
    <property type="protein sequence ID" value="OQE18687.1"/>
    <property type="molecule type" value="Genomic_DNA"/>
</dbReference>
<feature type="transmembrane region" description="Helical" evidence="5">
    <location>
        <begin position="109"/>
        <end position="127"/>
    </location>
</feature>
<dbReference type="GO" id="GO:0005886">
    <property type="term" value="C:plasma membrane"/>
    <property type="evidence" value="ECO:0007669"/>
    <property type="project" value="TreeGrafter"/>
</dbReference>
<dbReference type="PANTHER" id="PTHR23502:SF181">
    <property type="entry name" value="MAJOR FACILITATOR SUPERFAMILY (MFS) PROFILE DOMAIN-CONTAINING PROTEIN"/>
    <property type="match status" value="1"/>
</dbReference>
<gene>
    <name evidence="6" type="ORF">PENSTE_c017G09021</name>
</gene>
<evidence type="ECO:0000256" key="4">
    <source>
        <dbReference type="ARBA" id="ARBA00023136"/>
    </source>
</evidence>
<evidence type="ECO:0000256" key="2">
    <source>
        <dbReference type="ARBA" id="ARBA00022692"/>
    </source>
</evidence>
<evidence type="ECO:0000313" key="6">
    <source>
        <dbReference type="EMBL" id="OQE18687.1"/>
    </source>
</evidence>
<feature type="transmembrane region" description="Helical" evidence="5">
    <location>
        <begin position="335"/>
        <end position="355"/>
    </location>
</feature>
<organism evidence="6 7">
    <name type="scientific">Penicillium steckii</name>
    <dbReference type="NCBI Taxonomy" id="303698"/>
    <lineage>
        <taxon>Eukaryota</taxon>
        <taxon>Fungi</taxon>
        <taxon>Dikarya</taxon>
        <taxon>Ascomycota</taxon>
        <taxon>Pezizomycotina</taxon>
        <taxon>Eurotiomycetes</taxon>
        <taxon>Eurotiomycetidae</taxon>
        <taxon>Eurotiales</taxon>
        <taxon>Aspergillaceae</taxon>
        <taxon>Penicillium</taxon>
    </lineage>
</organism>
<dbReference type="PANTHER" id="PTHR23502">
    <property type="entry name" value="MAJOR FACILITATOR SUPERFAMILY"/>
    <property type="match status" value="1"/>
</dbReference>
<dbReference type="Proteomes" id="UP000191285">
    <property type="component" value="Unassembled WGS sequence"/>
</dbReference>
<evidence type="ECO:0000256" key="1">
    <source>
        <dbReference type="ARBA" id="ARBA00004141"/>
    </source>
</evidence>
<feature type="transmembrane region" description="Helical" evidence="5">
    <location>
        <begin position="367"/>
        <end position="389"/>
    </location>
</feature>
<dbReference type="Gene3D" id="1.20.1720.10">
    <property type="entry name" value="Multidrug resistance protein D"/>
    <property type="match status" value="1"/>
</dbReference>
<dbReference type="GO" id="GO:0022857">
    <property type="term" value="F:transmembrane transporter activity"/>
    <property type="evidence" value="ECO:0007669"/>
    <property type="project" value="InterPro"/>
</dbReference>
<dbReference type="AlphaFoldDB" id="A0A1V6SXE3"/>
<dbReference type="InterPro" id="IPR036259">
    <property type="entry name" value="MFS_trans_sf"/>
</dbReference>
<keyword evidence="4 5" id="KW-0472">Membrane</keyword>
<dbReference type="OrthoDB" id="2585655at2759"/>
<dbReference type="STRING" id="303698.A0A1V6SXE3"/>
<accession>A0A1V6SXE3</accession>
<feature type="transmembrane region" description="Helical" evidence="5">
    <location>
        <begin position="401"/>
        <end position="423"/>
    </location>
</feature>
<dbReference type="Pfam" id="PF07690">
    <property type="entry name" value="MFS_1"/>
    <property type="match status" value="1"/>
</dbReference>
<keyword evidence="3 5" id="KW-1133">Transmembrane helix</keyword>
<comment type="caution">
    <text evidence="6">The sequence shown here is derived from an EMBL/GenBank/DDBJ whole genome shotgun (WGS) entry which is preliminary data.</text>
</comment>
<name>A0A1V6SXE3_9EURO</name>
<keyword evidence="2 5" id="KW-0812">Transmembrane</keyword>
<dbReference type="InterPro" id="IPR011701">
    <property type="entry name" value="MFS"/>
</dbReference>
<feature type="transmembrane region" description="Helical" evidence="5">
    <location>
        <begin position="310"/>
        <end position="329"/>
    </location>
</feature>
<evidence type="ECO:0008006" key="8">
    <source>
        <dbReference type="Google" id="ProtNLM"/>
    </source>
</evidence>
<feature type="transmembrane region" description="Helical" evidence="5">
    <location>
        <begin position="219"/>
        <end position="239"/>
    </location>
</feature>
<comment type="subcellular location">
    <subcellularLocation>
        <location evidence="1">Membrane</location>
        <topology evidence="1">Multi-pass membrane protein</topology>
    </subcellularLocation>
</comment>
<evidence type="ECO:0000256" key="3">
    <source>
        <dbReference type="ARBA" id="ARBA00022989"/>
    </source>
</evidence>
<keyword evidence="7" id="KW-1185">Reference proteome</keyword>
<reference evidence="7" key="1">
    <citation type="journal article" date="2017" name="Nat. Microbiol.">
        <title>Global analysis of biosynthetic gene clusters reveals vast potential of secondary metabolite production in Penicillium species.</title>
        <authorList>
            <person name="Nielsen J.C."/>
            <person name="Grijseels S."/>
            <person name="Prigent S."/>
            <person name="Ji B."/>
            <person name="Dainat J."/>
            <person name="Nielsen K.F."/>
            <person name="Frisvad J.C."/>
            <person name="Workman M."/>
            <person name="Nielsen J."/>
        </authorList>
    </citation>
    <scope>NUCLEOTIDE SEQUENCE [LARGE SCALE GENOMIC DNA]</scope>
    <source>
        <strain evidence="7">IBT 24891</strain>
    </source>
</reference>